<dbReference type="GO" id="GO:0071266">
    <property type="term" value="P:'de novo' L-methionine biosynthetic process"/>
    <property type="evidence" value="ECO:0007669"/>
    <property type="project" value="UniProtKB-UniRule"/>
</dbReference>
<dbReference type="FunFam" id="3.40.640.10:FF:000046">
    <property type="entry name" value="Cystathionine gamma-lyase"/>
    <property type="match status" value="1"/>
</dbReference>
<gene>
    <name evidence="3" type="primary">metZ</name>
    <name evidence="6" type="ORF">HZY62_14925</name>
    <name evidence="7" type="ORF">LX92_03180</name>
</gene>
<reference evidence="7 8" key="1">
    <citation type="submission" date="2018-05" db="EMBL/GenBank/DDBJ databases">
        <title>Genomic Encyclopedia of Archaeal and Bacterial Type Strains, Phase II (KMG-II): from individual species to whole genera.</title>
        <authorList>
            <person name="Goeker M."/>
        </authorList>
    </citation>
    <scope>NUCLEOTIDE SEQUENCE [LARGE SCALE GENOMIC DNA]</scope>
    <source>
        <strain evidence="7 8">DSM 23514</strain>
    </source>
</reference>
<dbReference type="Gene3D" id="3.90.1150.10">
    <property type="entry name" value="Aspartate Aminotransferase, domain 1"/>
    <property type="match status" value="1"/>
</dbReference>
<dbReference type="Proteomes" id="UP000245667">
    <property type="component" value="Unassembled WGS sequence"/>
</dbReference>
<comment type="function">
    <text evidence="3">Catalyzes the formation of L-homocysteine from O-succinyl-L-homoserine (OSHS) and hydrogen sulfide.</text>
</comment>
<keyword evidence="3" id="KW-0028">Amino-acid biosynthesis</keyword>
<protein>
    <recommendedName>
        <fullName evidence="3">O-succinylhomoserine sulfhydrylase</fullName>
        <shortName evidence="3">OSH sulfhydrylase</shortName>
        <shortName evidence="3">OSHS sulfhydrylase</shortName>
        <ecNumber evidence="3">2.5.1.-</ecNumber>
    </recommendedName>
</protein>
<dbReference type="AlphaFoldDB" id="A0A316DVW3"/>
<dbReference type="PANTHER" id="PTHR11808">
    <property type="entry name" value="TRANS-SULFURATION ENZYME FAMILY MEMBER"/>
    <property type="match status" value="1"/>
</dbReference>
<keyword evidence="2 3" id="KW-0663">Pyridoxal phosphate</keyword>
<sequence>MEKKHKFETEAIRTQMERSQYLEHSSPLYLTSSFVFEDAEDMRASFAEEKDRNIYSRYSNPNSSEFVEKVCKMEGAEDGFAFASGMAAVFSTLGALLRSGDHIVSARSIFGSTHSLFMNFFPNWNISHSYFQVDELHTIDDMVTPQTKILYAETPTNPGVDVLDLEELGKIAKKHNLILIIDNCFASPYLQQPIKFGADLVIHSGTKLMDGQGRVLAGITVGNAELIDKIYRFSRITGPALSPFNAWILSKSLETLAIRVDRHCENALKLAEFLEQHEKVNWVKYPFLKSHPKYEIAKKQMKAGGCVVAFEVKGGLEEGRKFFDSIQLLSLSANLGDTRSIVTHPASTTHSKLSKEERKAVGISDGSVRISVGLENISDIIQDIAQALD</sequence>
<comment type="cofactor">
    <cofactor evidence="1 3 5">
        <name>pyridoxal 5'-phosphate</name>
        <dbReference type="ChEBI" id="CHEBI:597326"/>
    </cofactor>
</comment>
<evidence type="ECO:0000256" key="4">
    <source>
        <dbReference type="PIRSR" id="PIRSR001434-2"/>
    </source>
</evidence>
<dbReference type="GO" id="GO:0071268">
    <property type="term" value="P:homocysteine biosynthetic process"/>
    <property type="evidence" value="ECO:0007669"/>
    <property type="project" value="InterPro"/>
</dbReference>
<dbReference type="GO" id="GO:0008483">
    <property type="term" value="F:transaminase activity"/>
    <property type="evidence" value="ECO:0007669"/>
    <property type="project" value="UniProtKB-KW"/>
</dbReference>
<comment type="subunit">
    <text evidence="3">Homotetramer.</text>
</comment>
<evidence type="ECO:0000256" key="1">
    <source>
        <dbReference type="ARBA" id="ARBA00001933"/>
    </source>
</evidence>
<accession>A0A316DVW3</accession>
<evidence type="ECO:0000313" key="6">
    <source>
        <dbReference type="EMBL" id="MBD1261897.1"/>
    </source>
</evidence>
<dbReference type="CDD" id="cd00614">
    <property type="entry name" value="CGS_like"/>
    <property type="match status" value="1"/>
</dbReference>
<dbReference type="SUPFAM" id="SSF53383">
    <property type="entry name" value="PLP-dependent transferases"/>
    <property type="match status" value="1"/>
</dbReference>
<dbReference type="UniPathway" id="UPA00051">
    <property type="reaction ID" value="UER00449"/>
</dbReference>
<dbReference type="InterPro" id="IPR015424">
    <property type="entry name" value="PyrdxlP-dep_Trfase"/>
</dbReference>
<comment type="similarity">
    <text evidence="3">Belongs to the trans-sulfuration enzymes family. MetZ subfamily.</text>
</comment>
<feature type="modified residue" description="N6-(pyridoxal phosphate)lysine" evidence="3 4">
    <location>
        <position position="207"/>
    </location>
</feature>
<dbReference type="PANTHER" id="PTHR11808:SF80">
    <property type="entry name" value="CYSTATHIONINE GAMMA-LYASE"/>
    <property type="match status" value="1"/>
</dbReference>
<dbReference type="Pfam" id="PF01053">
    <property type="entry name" value="Cys_Met_Meta_PP"/>
    <property type="match status" value="1"/>
</dbReference>
<evidence type="ECO:0000313" key="8">
    <source>
        <dbReference type="Proteomes" id="UP000245667"/>
    </source>
</evidence>
<dbReference type="GO" id="GO:0016765">
    <property type="term" value="F:transferase activity, transferring alkyl or aryl (other than methyl) groups"/>
    <property type="evidence" value="ECO:0007669"/>
    <property type="project" value="UniProtKB-UniRule"/>
</dbReference>
<dbReference type="OrthoDB" id="9803729at2"/>
<evidence type="ECO:0000313" key="7">
    <source>
        <dbReference type="EMBL" id="PWK22261.1"/>
    </source>
</evidence>
<comment type="pathway">
    <text evidence="3">Amino-acid biosynthesis; L-methionine biosynthesis via de novo pathway; L-homocysteine from O-succinyl-L-homoserine: step 1/1.</text>
</comment>
<dbReference type="PIRSF" id="PIRSF001434">
    <property type="entry name" value="CGS"/>
    <property type="match status" value="1"/>
</dbReference>
<dbReference type="Gene3D" id="3.40.640.10">
    <property type="entry name" value="Type I PLP-dependent aspartate aminotransferase-like (Major domain)"/>
    <property type="match status" value="1"/>
</dbReference>
<dbReference type="HAMAP" id="MF_02056">
    <property type="entry name" value="MetZ"/>
    <property type="match status" value="1"/>
</dbReference>
<comment type="caution">
    <text evidence="7">The sequence shown here is derived from an EMBL/GenBank/DDBJ whole genome shotgun (WGS) entry which is preliminary data.</text>
</comment>
<comment type="catalytic activity">
    <reaction evidence="3">
        <text>O-succinyl-L-homoserine + hydrogen sulfide = L-homocysteine + succinate</text>
        <dbReference type="Rhea" id="RHEA:27826"/>
        <dbReference type="ChEBI" id="CHEBI:29919"/>
        <dbReference type="ChEBI" id="CHEBI:30031"/>
        <dbReference type="ChEBI" id="CHEBI:57661"/>
        <dbReference type="ChEBI" id="CHEBI:58199"/>
    </reaction>
</comment>
<dbReference type="FunFam" id="3.90.1150.10:FF:000033">
    <property type="entry name" value="Cystathionine gamma-synthase"/>
    <property type="match status" value="1"/>
</dbReference>
<dbReference type="GO" id="GO:0019346">
    <property type="term" value="P:transsulfuration"/>
    <property type="evidence" value="ECO:0007669"/>
    <property type="project" value="InterPro"/>
</dbReference>
<dbReference type="EMBL" id="QGGQ01000008">
    <property type="protein sequence ID" value="PWK22261.1"/>
    <property type="molecule type" value="Genomic_DNA"/>
</dbReference>
<reference evidence="6 9" key="2">
    <citation type="submission" date="2020-07" db="EMBL/GenBank/DDBJ databases">
        <title>The draft genome sequence of Maribacter polysiphoniae KCTC 22021.</title>
        <authorList>
            <person name="Mu L."/>
        </authorList>
    </citation>
    <scope>NUCLEOTIDE SEQUENCE [LARGE SCALE GENOMIC DNA]</scope>
    <source>
        <strain evidence="6 9">KCTC 22021</strain>
    </source>
</reference>
<dbReference type="InterPro" id="IPR000277">
    <property type="entry name" value="Cys/Met-Metab_PyrdxlP-dep_enz"/>
</dbReference>
<proteinExistence type="inferred from homology"/>
<dbReference type="GO" id="GO:0016846">
    <property type="term" value="F:carbon-sulfur lyase activity"/>
    <property type="evidence" value="ECO:0007669"/>
    <property type="project" value="TreeGrafter"/>
</dbReference>
<dbReference type="InterPro" id="IPR015422">
    <property type="entry name" value="PyrdxlP-dep_Trfase_small"/>
</dbReference>
<keyword evidence="9" id="KW-1185">Reference proteome</keyword>
<dbReference type="Proteomes" id="UP000651837">
    <property type="component" value="Unassembled WGS sequence"/>
</dbReference>
<dbReference type="RefSeq" id="WP_109652706.1">
    <property type="nucleotide sequence ID" value="NZ_CAJQNU010000056.1"/>
</dbReference>
<dbReference type="GO" id="GO:0005737">
    <property type="term" value="C:cytoplasm"/>
    <property type="evidence" value="ECO:0007669"/>
    <property type="project" value="TreeGrafter"/>
</dbReference>
<dbReference type="InterPro" id="IPR015421">
    <property type="entry name" value="PyrdxlP-dep_Trfase_major"/>
</dbReference>
<name>A0A316DVW3_9FLAO</name>
<evidence type="ECO:0000313" key="9">
    <source>
        <dbReference type="Proteomes" id="UP000651837"/>
    </source>
</evidence>
<keyword evidence="3" id="KW-0486">Methionine biosynthesis</keyword>
<evidence type="ECO:0000256" key="5">
    <source>
        <dbReference type="RuleBase" id="RU362118"/>
    </source>
</evidence>
<evidence type="ECO:0000256" key="2">
    <source>
        <dbReference type="ARBA" id="ARBA00022898"/>
    </source>
</evidence>
<keyword evidence="3" id="KW-0808">Transferase</keyword>
<organism evidence="7 8">
    <name type="scientific">Maribacter polysiphoniae</name>
    <dbReference type="NCBI Taxonomy" id="429344"/>
    <lineage>
        <taxon>Bacteria</taxon>
        <taxon>Pseudomonadati</taxon>
        <taxon>Bacteroidota</taxon>
        <taxon>Flavobacteriia</taxon>
        <taxon>Flavobacteriales</taxon>
        <taxon>Flavobacteriaceae</taxon>
        <taxon>Maribacter</taxon>
    </lineage>
</organism>
<keyword evidence="6" id="KW-0032">Aminotransferase</keyword>
<dbReference type="InterPro" id="IPR006234">
    <property type="entry name" value="O-succ-hSer_sulfhydrylase"/>
</dbReference>
<dbReference type="GO" id="GO:0030170">
    <property type="term" value="F:pyridoxal phosphate binding"/>
    <property type="evidence" value="ECO:0007669"/>
    <property type="project" value="UniProtKB-UniRule"/>
</dbReference>
<dbReference type="EC" id="2.5.1.-" evidence="3"/>
<dbReference type="EMBL" id="JACWLN010000007">
    <property type="protein sequence ID" value="MBD1261897.1"/>
    <property type="molecule type" value="Genomic_DNA"/>
</dbReference>
<evidence type="ECO:0000256" key="3">
    <source>
        <dbReference type="HAMAP-Rule" id="MF_02056"/>
    </source>
</evidence>